<protein>
    <submittedName>
        <fullName evidence="1">11025_t:CDS:1</fullName>
    </submittedName>
</protein>
<dbReference type="AlphaFoldDB" id="A0A9N9ENA9"/>
<feature type="non-terminal residue" evidence="1">
    <location>
        <position position="1"/>
    </location>
</feature>
<dbReference type="Proteomes" id="UP000789831">
    <property type="component" value="Unassembled WGS sequence"/>
</dbReference>
<evidence type="ECO:0000313" key="1">
    <source>
        <dbReference type="EMBL" id="CAG8687050.1"/>
    </source>
</evidence>
<sequence length="47" mass="5271">MILKTVTEYYDQNNSKVSEFIITPISSDLNNLPKAEILAKSLSEAQI</sequence>
<organism evidence="1 2">
    <name type="scientific">Ambispora gerdemannii</name>
    <dbReference type="NCBI Taxonomy" id="144530"/>
    <lineage>
        <taxon>Eukaryota</taxon>
        <taxon>Fungi</taxon>
        <taxon>Fungi incertae sedis</taxon>
        <taxon>Mucoromycota</taxon>
        <taxon>Glomeromycotina</taxon>
        <taxon>Glomeromycetes</taxon>
        <taxon>Archaeosporales</taxon>
        <taxon>Ambisporaceae</taxon>
        <taxon>Ambispora</taxon>
    </lineage>
</organism>
<name>A0A9N9ENA9_9GLOM</name>
<comment type="caution">
    <text evidence="1">The sequence shown here is derived from an EMBL/GenBank/DDBJ whole genome shotgun (WGS) entry which is preliminary data.</text>
</comment>
<feature type="non-terminal residue" evidence="1">
    <location>
        <position position="47"/>
    </location>
</feature>
<keyword evidence="2" id="KW-1185">Reference proteome</keyword>
<proteinExistence type="predicted"/>
<reference evidence="1" key="1">
    <citation type="submission" date="2021-06" db="EMBL/GenBank/DDBJ databases">
        <authorList>
            <person name="Kallberg Y."/>
            <person name="Tangrot J."/>
            <person name="Rosling A."/>
        </authorList>
    </citation>
    <scope>NUCLEOTIDE SEQUENCE</scope>
    <source>
        <strain evidence="1">MT106</strain>
    </source>
</reference>
<gene>
    <name evidence="1" type="ORF">AGERDE_LOCUS12957</name>
</gene>
<accession>A0A9N9ENA9</accession>
<evidence type="ECO:0000313" key="2">
    <source>
        <dbReference type="Proteomes" id="UP000789831"/>
    </source>
</evidence>
<dbReference type="EMBL" id="CAJVPL010012754">
    <property type="protein sequence ID" value="CAG8687050.1"/>
    <property type="molecule type" value="Genomic_DNA"/>
</dbReference>